<proteinExistence type="predicted"/>
<protein>
    <submittedName>
        <fullName evidence="4">Uncharacterized protein</fullName>
    </submittedName>
</protein>
<evidence type="ECO:0000256" key="1">
    <source>
        <dbReference type="SAM" id="Coils"/>
    </source>
</evidence>
<feature type="transmembrane region" description="Helical" evidence="3">
    <location>
        <begin position="100"/>
        <end position="118"/>
    </location>
</feature>
<evidence type="ECO:0000256" key="3">
    <source>
        <dbReference type="SAM" id="Phobius"/>
    </source>
</evidence>
<keyword evidence="1" id="KW-0175">Coiled coil</keyword>
<keyword evidence="5" id="KW-1185">Reference proteome</keyword>
<comment type="caution">
    <text evidence="4">The sequence shown here is derived from an EMBL/GenBank/DDBJ whole genome shotgun (WGS) entry which is preliminary data.</text>
</comment>
<feature type="transmembrane region" description="Helical" evidence="3">
    <location>
        <begin position="29"/>
        <end position="46"/>
    </location>
</feature>
<gene>
    <name evidence="4" type="ORF">HNQ40_000646</name>
</gene>
<reference evidence="4 5" key="1">
    <citation type="submission" date="2020-08" db="EMBL/GenBank/DDBJ databases">
        <title>Genomic Encyclopedia of Type Strains, Phase IV (KMG-IV): sequencing the most valuable type-strain genomes for metagenomic binning, comparative biology and taxonomic classification.</title>
        <authorList>
            <person name="Goeker M."/>
        </authorList>
    </citation>
    <scope>NUCLEOTIDE SEQUENCE [LARGE SCALE GENOMIC DNA]</scope>
    <source>
        <strain evidence="4 5">DSM 103725</strain>
    </source>
</reference>
<accession>A0A7X0H406</accession>
<evidence type="ECO:0000313" key="4">
    <source>
        <dbReference type="EMBL" id="MBB6428840.1"/>
    </source>
</evidence>
<dbReference type="EMBL" id="JACHGY010000001">
    <property type="protein sequence ID" value="MBB6428840.1"/>
    <property type="molecule type" value="Genomic_DNA"/>
</dbReference>
<feature type="compositionally biased region" description="Gly residues" evidence="2">
    <location>
        <begin position="406"/>
        <end position="416"/>
    </location>
</feature>
<organism evidence="4 5">
    <name type="scientific">Algisphaera agarilytica</name>
    <dbReference type="NCBI Taxonomy" id="1385975"/>
    <lineage>
        <taxon>Bacteria</taxon>
        <taxon>Pseudomonadati</taxon>
        <taxon>Planctomycetota</taxon>
        <taxon>Phycisphaerae</taxon>
        <taxon>Phycisphaerales</taxon>
        <taxon>Phycisphaeraceae</taxon>
        <taxon>Algisphaera</taxon>
    </lineage>
</organism>
<dbReference type="Proteomes" id="UP000541810">
    <property type="component" value="Unassembled WGS sequence"/>
</dbReference>
<keyword evidence="3" id="KW-1133">Transmembrane helix</keyword>
<feature type="coiled-coil region" evidence="1">
    <location>
        <begin position="181"/>
        <end position="208"/>
    </location>
</feature>
<feature type="region of interest" description="Disordered" evidence="2">
    <location>
        <begin position="396"/>
        <end position="416"/>
    </location>
</feature>
<evidence type="ECO:0000313" key="5">
    <source>
        <dbReference type="Proteomes" id="UP000541810"/>
    </source>
</evidence>
<name>A0A7X0H406_9BACT</name>
<sequence length="447" mass="47092">MRASIAYALAWGVVALVLRAMSDGVVGLWWGGLGLIVVWLAGAWWSRSAVPSADKARALFDHENELGGLMMVEAEGRESWSGQMSRLREPSVRWRGGPSAWCLVASVCFVIAAMLVPMPGQAAERGRLDVSRSVEAIQRQVEVLEEEHILDSPDADQIRQAAERIGEEARGDDPSKTWEALDHLADKIEQAADEAVELAQQRKDEAAAAQALSEALEQGAQTLSSERLSEAMSALAELSESAAGLPTLEGLTLPPELAEALSQSGIDASQLSEEMLQQLAEMMAGRQEELQAMLDALAEAGLCEGGGSGSGGAEAMDAAELLEWLSGDGECDGQGVLAMCRGMRAGRGGLSRGPGHAEMIWKDPASKEGVEFDPNLLPPSRMNELRDAQLLGTSRGAPQQVDGATGSSGGALAGATAGGGSAAEVVVLPRHRAAVQRYFERGAETDD</sequence>
<keyword evidence="3" id="KW-0812">Transmembrane</keyword>
<evidence type="ECO:0000256" key="2">
    <source>
        <dbReference type="SAM" id="MobiDB-lite"/>
    </source>
</evidence>
<dbReference type="AlphaFoldDB" id="A0A7X0H406"/>
<keyword evidence="3" id="KW-0472">Membrane</keyword>